<protein>
    <submittedName>
        <fullName evidence="1">Uncharacterized protein</fullName>
    </submittedName>
</protein>
<evidence type="ECO:0000313" key="1">
    <source>
        <dbReference type="EMBL" id="BAT98145.1"/>
    </source>
</evidence>
<organism evidence="1 2">
    <name type="scientific">Vigna angularis var. angularis</name>
    <dbReference type="NCBI Taxonomy" id="157739"/>
    <lineage>
        <taxon>Eukaryota</taxon>
        <taxon>Viridiplantae</taxon>
        <taxon>Streptophyta</taxon>
        <taxon>Embryophyta</taxon>
        <taxon>Tracheophyta</taxon>
        <taxon>Spermatophyta</taxon>
        <taxon>Magnoliopsida</taxon>
        <taxon>eudicotyledons</taxon>
        <taxon>Gunneridae</taxon>
        <taxon>Pentapetalae</taxon>
        <taxon>rosids</taxon>
        <taxon>fabids</taxon>
        <taxon>Fabales</taxon>
        <taxon>Fabaceae</taxon>
        <taxon>Papilionoideae</taxon>
        <taxon>50 kb inversion clade</taxon>
        <taxon>NPAAA clade</taxon>
        <taxon>indigoferoid/millettioid clade</taxon>
        <taxon>Phaseoleae</taxon>
        <taxon>Vigna</taxon>
    </lineage>
</organism>
<dbReference type="EMBL" id="AP015042">
    <property type="protein sequence ID" value="BAT98145.1"/>
    <property type="molecule type" value="Genomic_DNA"/>
</dbReference>
<keyword evidence="2" id="KW-1185">Reference proteome</keyword>
<dbReference type="AlphaFoldDB" id="A0A0S3SZ71"/>
<evidence type="ECO:0000313" key="2">
    <source>
        <dbReference type="Proteomes" id="UP000291084"/>
    </source>
</evidence>
<dbReference type="Proteomes" id="UP000291084">
    <property type="component" value="Chromosome 9"/>
</dbReference>
<name>A0A0S3SZ71_PHAAN</name>
<proteinExistence type="predicted"/>
<reference evidence="1 2" key="1">
    <citation type="journal article" date="2015" name="Sci. Rep.">
        <title>The power of single molecule real-time sequencing technology in the de novo assembly of a eukaryotic genome.</title>
        <authorList>
            <person name="Sakai H."/>
            <person name="Naito K."/>
            <person name="Ogiso-Tanaka E."/>
            <person name="Takahashi Y."/>
            <person name="Iseki K."/>
            <person name="Muto C."/>
            <person name="Satou K."/>
            <person name="Teruya K."/>
            <person name="Shiroma A."/>
            <person name="Shimoji M."/>
            <person name="Hirano T."/>
            <person name="Itoh T."/>
            <person name="Kaga A."/>
            <person name="Tomooka N."/>
        </authorList>
    </citation>
    <scope>NUCLEOTIDE SEQUENCE [LARGE SCALE GENOMIC DNA]</scope>
    <source>
        <strain evidence="2">cv. Shumari</strain>
    </source>
</reference>
<sequence>MIFPSVPLSKRIFDCIFFLIDSFQQNPTPPTPPLSNCVTKPYATLVSSLLAISYRILPPPLLPHLPSQFAVHPHNSPLVIVLWRLSWWW</sequence>
<gene>
    <name evidence="1" type="primary">Vigan.09G177200</name>
    <name evidence="1" type="ORF">VIGAN_09177200</name>
</gene>
<accession>A0A0S3SZ71</accession>